<feature type="non-terminal residue" evidence="1">
    <location>
        <position position="126"/>
    </location>
</feature>
<keyword evidence="2" id="KW-1185">Reference proteome</keyword>
<proteinExistence type="predicted"/>
<organism evidence="1 2">
    <name type="scientific">Asbolus verrucosus</name>
    <name type="common">Desert ironclad beetle</name>
    <dbReference type="NCBI Taxonomy" id="1661398"/>
    <lineage>
        <taxon>Eukaryota</taxon>
        <taxon>Metazoa</taxon>
        <taxon>Ecdysozoa</taxon>
        <taxon>Arthropoda</taxon>
        <taxon>Hexapoda</taxon>
        <taxon>Insecta</taxon>
        <taxon>Pterygota</taxon>
        <taxon>Neoptera</taxon>
        <taxon>Endopterygota</taxon>
        <taxon>Coleoptera</taxon>
        <taxon>Polyphaga</taxon>
        <taxon>Cucujiformia</taxon>
        <taxon>Tenebrionidae</taxon>
        <taxon>Pimeliinae</taxon>
        <taxon>Asbolus</taxon>
    </lineage>
</organism>
<dbReference type="SUPFAM" id="SSF69687">
    <property type="entry name" value="Integrin beta tail domain"/>
    <property type="match status" value="1"/>
</dbReference>
<evidence type="ECO:0000313" key="2">
    <source>
        <dbReference type="Proteomes" id="UP000292052"/>
    </source>
</evidence>
<comment type="caution">
    <text evidence="1">The sequence shown here is derived from an EMBL/GenBank/DDBJ whole genome shotgun (WGS) entry which is preliminary data.</text>
</comment>
<dbReference type="Gene3D" id="4.10.1240.30">
    <property type="match status" value="1"/>
</dbReference>
<dbReference type="Proteomes" id="UP000292052">
    <property type="component" value="Unassembled WGS sequence"/>
</dbReference>
<accession>A0A482VNB5</accession>
<dbReference type="InterPro" id="IPR036349">
    <property type="entry name" value="Integrin_bsu_tail_dom_sf"/>
</dbReference>
<name>A0A482VNB5_ASBVE</name>
<dbReference type="AlphaFoldDB" id="A0A482VNB5"/>
<evidence type="ECO:0000313" key="1">
    <source>
        <dbReference type="EMBL" id="RZC33868.1"/>
    </source>
</evidence>
<sequence>MNMLKTLVNVSNLDTILYVQKMASKWIIPQLCIVSLEIIVKNARTAEATDAIDSYLAASAICCTKNQTVINITVVNKVIHNIDNDEKICDIENADGCFIKFKYYYNAENVVRVEYEKEIFCFNGLK</sequence>
<gene>
    <name evidence="1" type="ORF">BDFB_003549</name>
</gene>
<protein>
    <submittedName>
        <fullName evidence="1">Uncharacterized protein</fullName>
    </submittedName>
</protein>
<dbReference type="OrthoDB" id="6772574at2759"/>
<dbReference type="EMBL" id="QDEB01084934">
    <property type="protein sequence ID" value="RZC33868.1"/>
    <property type="molecule type" value="Genomic_DNA"/>
</dbReference>
<reference evidence="1 2" key="1">
    <citation type="submission" date="2017-03" db="EMBL/GenBank/DDBJ databases">
        <title>Genome of the blue death feigning beetle - Asbolus verrucosus.</title>
        <authorList>
            <person name="Rider S.D."/>
        </authorList>
    </citation>
    <scope>NUCLEOTIDE SEQUENCE [LARGE SCALE GENOMIC DNA]</scope>
    <source>
        <strain evidence="1">Butters</strain>
        <tissue evidence="1">Head and leg muscle</tissue>
    </source>
</reference>